<organism evidence="8 9">
    <name type="scientific">Parafrankia soli</name>
    <dbReference type="NCBI Taxonomy" id="2599596"/>
    <lineage>
        <taxon>Bacteria</taxon>
        <taxon>Bacillati</taxon>
        <taxon>Actinomycetota</taxon>
        <taxon>Actinomycetes</taxon>
        <taxon>Frankiales</taxon>
        <taxon>Frankiaceae</taxon>
        <taxon>Parafrankia</taxon>
    </lineage>
</organism>
<dbReference type="PANTHER" id="PTHR43124">
    <property type="entry name" value="PURINE EFFLUX PUMP PBUE"/>
    <property type="match status" value="1"/>
</dbReference>
<comment type="subcellular location">
    <subcellularLocation>
        <location evidence="1">Cell membrane</location>
        <topology evidence="1">Multi-pass membrane protein</topology>
    </subcellularLocation>
</comment>
<dbReference type="InterPro" id="IPR020846">
    <property type="entry name" value="MFS_dom"/>
</dbReference>
<feature type="transmembrane region" description="Helical" evidence="6">
    <location>
        <begin position="124"/>
        <end position="148"/>
    </location>
</feature>
<evidence type="ECO:0000313" key="9">
    <source>
        <dbReference type="Proteomes" id="UP000179769"/>
    </source>
</evidence>
<feature type="domain" description="Major facilitator superfamily (MFS) profile" evidence="7">
    <location>
        <begin position="33"/>
        <end position="417"/>
    </location>
</feature>
<reference evidence="9" key="1">
    <citation type="submission" date="2016-07" db="EMBL/GenBank/DDBJ databases">
        <title>Frankia sp. NRRL B-16219 Genome sequencing.</title>
        <authorList>
            <person name="Ghodhbane-Gtari F."/>
            <person name="Swanson E."/>
            <person name="Gueddou A."/>
            <person name="Louati M."/>
            <person name="Nouioui I."/>
            <person name="Hezbri K."/>
            <person name="Abebe-Akele F."/>
            <person name="Simpson S."/>
            <person name="Morris K."/>
            <person name="Thomas K."/>
            <person name="Gtari M."/>
            <person name="Tisa L.S."/>
        </authorList>
    </citation>
    <scope>NUCLEOTIDE SEQUENCE [LARGE SCALE GENOMIC DNA]</scope>
    <source>
        <strain evidence="9">NRRL B-16219</strain>
    </source>
</reference>
<dbReference type="InterPro" id="IPR011701">
    <property type="entry name" value="MFS"/>
</dbReference>
<dbReference type="SUPFAM" id="SSF103473">
    <property type="entry name" value="MFS general substrate transporter"/>
    <property type="match status" value="1"/>
</dbReference>
<keyword evidence="9" id="KW-1185">Reference proteome</keyword>
<feature type="transmembrane region" description="Helical" evidence="6">
    <location>
        <begin position="301"/>
        <end position="318"/>
    </location>
</feature>
<feature type="transmembrane region" description="Helical" evidence="6">
    <location>
        <begin position="66"/>
        <end position="91"/>
    </location>
</feature>
<dbReference type="InterPro" id="IPR050189">
    <property type="entry name" value="MFS_Efflux_Transporters"/>
</dbReference>
<accession>A0A1S1PE53</accession>
<keyword evidence="2" id="KW-1003">Cell membrane</keyword>
<dbReference type="Pfam" id="PF07690">
    <property type="entry name" value="MFS_1"/>
    <property type="match status" value="1"/>
</dbReference>
<name>A0A1S1PE53_9ACTN</name>
<dbReference type="PANTHER" id="PTHR43124:SF3">
    <property type="entry name" value="CHLORAMPHENICOL EFFLUX PUMP RV0191"/>
    <property type="match status" value="1"/>
</dbReference>
<evidence type="ECO:0000313" key="8">
    <source>
        <dbReference type="EMBL" id="OHV19215.1"/>
    </source>
</evidence>
<dbReference type="GO" id="GO:0022857">
    <property type="term" value="F:transmembrane transporter activity"/>
    <property type="evidence" value="ECO:0007669"/>
    <property type="project" value="InterPro"/>
</dbReference>
<feature type="transmembrane region" description="Helical" evidence="6">
    <location>
        <begin position="364"/>
        <end position="388"/>
    </location>
</feature>
<gene>
    <name evidence="8" type="ORF">BBK14_29500</name>
</gene>
<feature type="transmembrane region" description="Helical" evidence="6">
    <location>
        <begin position="187"/>
        <end position="207"/>
    </location>
</feature>
<evidence type="ECO:0000259" key="7">
    <source>
        <dbReference type="PROSITE" id="PS50850"/>
    </source>
</evidence>
<feature type="transmembrane region" description="Helical" evidence="6">
    <location>
        <begin position="324"/>
        <end position="343"/>
    </location>
</feature>
<feature type="transmembrane region" description="Helical" evidence="6">
    <location>
        <begin position="394"/>
        <end position="412"/>
    </location>
</feature>
<keyword evidence="4 6" id="KW-1133">Transmembrane helix</keyword>
<keyword evidence="3 6" id="KW-0812">Transmembrane</keyword>
<feature type="transmembrane region" description="Helical" evidence="6">
    <location>
        <begin position="98"/>
        <end position="118"/>
    </location>
</feature>
<evidence type="ECO:0000256" key="2">
    <source>
        <dbReference type="ARBA" id="ARBA00022475"/>
    </source>
</evidence>
<dbReference type="OrthoDB" id="9787026at2"/>
<sequence length="426" mass="44806">MTNTALADAGKAPARDKAALREVPVPRLVVVTGFLMMAVSFMVNAMDRQVFAPLLPTIRKEYGFTLQGGGLLATGFTLGMALAGLPAGYLVDRFSRKTVLLVSIVIYSLGTLATPLASGWGDMAAYRIFSGFGEGMQAAALFAAVGAYFSHRRGLALGGIGTAFGVGVFLGPLVGVRLATSYDTWRAPFVVFGLAGLATALIAAFVVSRRMTERAVEASVSTASFDYMPASPYNRNTIALAISAAVGGVVLYGFLGLYPTFLINHLHFTTAQSALAMSCVGFGGVAGLLGGWLGDRVDQRNLLIGGHLALSVIGILVYQVQGTLGWQCVFAFLMGVFGTGFVFPNTNSAMQRAVHPSQVGRAAGLFVTSYYVTAAFSGLLLATLVGSFGWRQAGLWQVTVLPLVAVLALAFVRTSQFNNAVREPTH</sequence>
<proteinExistence type="predicted"/>
<feature type="transmembrane region" description="Helical" evidence="6">
    <location>
        <begin position="25"/>
        <end position="46"/>
    </location>
</feature>
<dbReference type="PROSITE" id="PS50850">
    <property type="entry name" value="MFS"/>
    <property type="match status" value="1"/>
</dbReference>
<evidence type="ECO:0000256" key="3">
    <source>
        <dbReference type="ARBA" id="ARBA00022692"/>
    </source>
</evidence>
<evidence type="ECO:0000256" key="6">
    <source>
        <dbReference type="SAM" id="Phobius"/>
    </source>
</evidence>
<dbReference type="AlphaFoldDB" id="A0A1S1PE53"/>
<dbReference type="InterPro" id="IPR036259">
    <property type="entry name" value="MFS_trans_sf"/>
</dbReference>
<feature type="transmembrane region" description="Helical" evidence="6">
    <location>
        <begin position="238"/>
        <end position="261"/>
    </location>
</feature>
<evidence type="ECO:0000256" key="4">
    <source>
        <dbReference type="ARBA" id="ARBA00022989"/>
    </source>
</evidence>
<keyword evidence="5 6" id="KW-0472">Membrane</keyword>
<comment type="caution">
    <text evidence="8">The sequence shown here is derived from an EMBL/GenBank/DDBJ whole genome shotgun (WGS) entry which is preliminary data.</text>
</comment>
<dbReference type="Proteomes" id="UP000179769">
    <property type="component" value="Unassembled WGS sequence"/>
</dbReference>
<protein>
    <submittedName>
        <fullName evidence="8">MFS transporter</fullName>
    </submittedName>
</protein>
<evidence type="ECO:0000256" key="1">
    <source>
        <dbReference type="ARBA" id="ARBA00004651"/>
    </source>
</evidence>
<dbReference type="Gene3D" id="1.20.1250.20">
    <property type="entry name" value="MFS general substrate transporter like domains"/>
    <property type="match status" value="2"/>
</dbReference>
<feature type="transmembrane region" description="Helical" evidence="6">
    <location>
        <begin position="273"/>
        <end position="294"/>
    </location>
</feature>
<feature type="transmembrane region" description="Helical" evidence="6">
    <location>
        <begin position="155"/>
        <end position="175"/>
    </location>
</feature>
<dbReference type="GO" id="GO:0005886">
    <property type="term" value="C:plasma membrane"/>
    <property type="evidence" value="ECO:0007669"/>
    <property type="project" value="UniProtKB-SubCell"/>
</dbReference>
<evidence type="ECO:0000256" key="5">
    <source>
        <dbReference type="ARBA" id="ARBA00023136"/>
    </source>
</evidence>
<dbReference type="EMBL" id="MAXA01000284">
    <property type="protein sequence ID" value="OHV19215.1"/>
    <property type="molecule type" value="Genomic_DNA"/>
</dbReference>